<evidence type="ECO:0000313" key="1">
    <source>
        <dbReference type="EMBL" id="EME87068.1"/>
    </source>
</evidence>
<proteinExistence type="predicted"/>
<dbReference type="KEGG" id="pfj:MYCFIDRAFT_210683"/>
<gene>
    <name evidence="1" type="ORF">MYCFIDRAFT_210683</name>
</gene>
<evidence type="ECO:0000313" key="2">
    <source>
        <dbReference type="Proteomes" id="UP000016932"/>
    </source>
</evidence>
<evidence type="ECO:0008006" key="3">
    <source>
        <dbReference type="Google" id="ProtNLM"/>
    </source>
</evidence>
<dbReference type="Proteomes" id="UP000016932">
    <property type="component" value="Unassembled WGS sequence"/>
</dbReference>
<dbReference type="RefSeq" id="XP_007924120.1">
    <property type="nucleotide sequence ID" value="XM_007925929.1"/>
</dbReference>
<dbReference type="EMBL" id="KB446556">
    <property type="protein sequence ID" value="EME87068.1"/>
    <property type="molecule type" value="Genomic_DNA"/>
</dbReference>
<protein>
    <recommendedName>
        <fullName evidence="3">Transcription factor domain-containing protein</fullName>
    </recommendedName>
</protein>
<organism evidence="1 2">
    <name type="scientific">Pseudocercospora fijiensis (strain CIRAD86)</name>
    <name type="common">Black leaf streak disease fungus</name>
    <name type="synonym">Mycosphaerella fijiensis</name>
    <dbReference type="NCBI Taxonomy" id="383855"/>
    <lineage>
        <taxon>Eukaryota</taxon>
        <taxon>Fungi</taxon>
        <taxon>Dikarya</taxon>
        <taxon>Ascomycota</taxon>
        <taxon>Pezizomycotina</taxon>
        <taxon>Dothideomycetes</taxon>
        <taxon>Dothideomycetidae</taxon>
        <taxon>Mycosphaerellales</taxon>
        <taxon>Mycosphaerellaceae</taxon>
        <taxon>Pseudocercospora</taxon>
    </lineage>
</organism>
<dbReference type="HOGENOM" id="CLU_934228_0_0_1"/>
<reference evidence="1 2" key="1">
    <citation type="journal article" date="2012" name="PLoS Pathog.">
        <title>Diverse lifestyles and strategies of plant pathogenesis encoded in the genomes of eighteen Dothideomycetes fungi.</title>
        <authorList>
            <person name="Ohm R.A."/>
            <person name="Feau N."/>
            <person name="Henrissat B."/>
            <person name="Schoch C.L."/>
            <person name="Horwitz B.A."/>
            <person name="Barry K.W."/>
            <person name="Condon B.J."/>
            <person name="Copeland A.C."/>
            <person name="Dhillon B."/>
            <person name="Glaser F."/>
            <person name="Hesse C.N."/>
            <person name="Kosti I."/>
            <person name="LaButti K."/>
            <person name="Lindquist E.A."/>
            <person name="Lucas S."/>
            <person name="Salamov A.A."/>
            <person name="Bradshaw R.E."/>
            <person name="Ciuffetti L."/>
            <person name="Hamelin R.C."/>
            <person name="Kema G.H.J."/>
            <person name="Lawrence C."/>
            <person name="Scott J.A."/>
            <person name="Spatafora J.W."/>
            <person name="Turgeon B.G."/>
            <person name="de Wit P.J.G.M."/>
            <person name="Zhong S."/>
            <person name="Goodwin S.B."/>
            <person name="Grigoriev I.V."/>
        </authorList>
    </citation>
    <scope>NUCLEOTIDE SEQUENCE [LARGE SCALE GENOMIC DNA]</scope>
    <source>
        <strain evidence="1 2">CIRAD86</strain>
    </source>
</reference>
<name>M3BD36_PSEFD</name>
<dbReference type="GeneID" id="19337164"/>
<accession>M3BD36</accession>
<dbReference type="OrthoDB" id="4137828at2759"/>
<dbReference type="eggNOG" id="ENOG502T6UU">
    <property type="taxonomic scope" value="Eukaryota"/>
</dbReference>
<sequence length="298" mass="33326">MLLQCITFLTSAESYRGNYSAAAIHLAACLAILEPRGGIMQLQDRHVQGQILMGDLFLACVDLKPCLCGCDYDPGPAHVLELQPYELSGTCHLEHGAKFVCADSLIVGHFMQNLVEQILETYYIKTNLDTTYMNSSRVHQIGHWVTMRNMASRNQLLGLELVDCRMRALRAALVMWSLLAMNYTGRVTTVKVMASKLRDMMEGVPGSDWSVHEGTRLWILLLGYNCSADGSEALGWFLAESLRVTPLCADLVPSRGTVVERLEHFQRAYLYHAPIQRYFTEQIGAALLGTKYDSEALE</sequence>
<keyword evidence="2" id="KW-1185">Reference proteome</keyword>
<dbReference type="VEuPathDB" id="FungiDB:MYCFIDRAFT_210683"/>
<dbReference type="AlphaFoldDB" id="M3BD36"/>